<gene>
    <name evidence="2" type="ORF">BE221DRAFT_171392</name>
</gene>
<feature type="region of interest" description="Disordered" evidence="1">
    <location>
        <begin position="1"/>
        <end position="128"/>
    </location>
</feature>
<feature type="non-terminal residue" evidence="2">
    <location>
        <position position="190"/>
    </location>
</feature>
<feature type="compositionally biased region" description="Basic residues" evidence="1">
    <location>
        <begin position="109"/>
        <end position="120"/>
    </location>
</feature>
<feature type="non-terminal residue" evidence="2">
    <location>
        <position position="1"/>
    </location>
</feature>
<organism evidence="2">
    <name type="scientific">Ostreococcus tauri</name>
    <name type="common">Marine green alga</name>
    <dbReference type="NCBI Taxonomy" id="70448"/>
    <lineage>
        <taxon>Eukaryota</taxon>
        <taxon>Viridiplantae</taxon>
        <taxon>Chlorophyta</taxon>
        <taxon>Mamiellophyceae</taxon>
        <taxon>Mamiellales</taxon>
        <taxon>Bathycoccaceae</taxon>
        <taxon>Ostreococcus</taxon>
    </lineage>
</organism>
<evidence type="ECO:0000313" key="2">
    <source>
        <dbReference type="EMBL" id="OUS44889.1"/>
    </source>
</evidence>
<reference evidence="2" key="1">
    <citation type="submission" date="2017-04" db="EMBL/GenBank/DDBJ databases">
        <title>Population genomics of picophytoplankton unveils novel chromosome hypervariability.</title>
        <authorList>
            <consortium name="DOE Joint Genome Institute"/>
            <person name="Blanc-Mathieu R."/>
            <person name="Krasovec M."/>
            <person name="Hebrard M."/>
            <person name="Yau S."/>
            <person name="Desgranges E."/>
            <person name="Martin J."/>
            <person name="Schackwitz W."/>
            <person name="Kuo A."/>
            <person name="Salin G."/>
            <person name="Donnadieu C."/>
            <person name="Desdevises Y."/>
            <person name="Sanchez-Ferandin S."/>
            <person name="Moreau H."/>
            <person name="Rivals E."/>
            <person name="Grigoriev I.V."/>
            <person name="Grimsley N."/>
            <person name="Eyre-Walker A."/>
            <person name="Piganeau G."/>
        </authorList>
    </citation>
    <scope>NUCLEOTIDE SEQUENCE [LARGE SCALE GENOMIC DNA]</scope>
    <source>
        <strain evidence="2">RCC 1115</strain>
    </source>
</reference>
<evidence type="ECO:0000256" key="1">
    <source>
        <dbReference type="SAM" id="MobiDB-lite"/>
    </source>
</evidence>
<name>A0A1Y5I5S1_OSTTA</name>
<dbReference type="Proteomes" id="UP000195557">
    <property type="component" value="Unassembled WGS sequence"/>
</dbReference>
<sequence length="190" mass="21493">ASPCTAPRNVPRVYDSVDTPRDTTRVRSVTIPASPPPRRHPHPPPSQHLPSQSLPHTIQRVLGVTQPRLQRLASPSRRLERARERLPRLPRPRLHRPHRHPRDRLEHARQRHGHHRRHRPRSSDVRGVDDAVDRSIVIARSRDHGLNQSSHRIVDVARVLVAGHGAARGVMHSRGRRAGVVVDDIDATGD</sequence>
<proteinExistence type="predicted"/>
<feature type="compositionally biased region" description="Basic residues" evidence="1">
    <location>
        <begin position="88"/>
        <end position="102"/>
    </location>
</feature>
<feature type="compositionally biased region" description="Basic and acidic residues" evidence="1">
    <location>
        <begin position="77"/>
        <end position="87"/>
    </location>
</feature>
<protein>
    <submittedName>
        <fullName evidence="2">Uncharacterized protein</fullName>
    </submittedName>
</protein>
<dbReference type="AlphaFoldDB" id="A0A1Y5I5S1"/>
<dbReference type="EMBL" id="KZ155795">
    <property type="protein sequence ID" value="OUS44889.1"/>
    <property type="molecule type" value="Genomic_DNA"/>
</dbReference>
<accession>A0A1Y5I5S1</accession>